<proteinExistence type="predicted"/>
<reference evidence="1" key="1">
    <citation type="journal article" date="2020" name="bioRxiv">
        <title>Comparative genomics of Chlamydomonas.</title>
        <authorList>
            <person name="Craig R.J."/>
            <person name="Hasan A.R."/>
            <person name="Ness R.W."/>
            <person name="Keightley P.D."/>
        </authorList>
    </citation>
    <scope>NUCLEOTIDE SEQUENCE</scope>
    <source>
        <strain evidence="1">CCAP 11/70</strain>
    </source>
</reference>
<dbReference type="Proteomes" id="UP000612055">
    <property type="component" value="Unassembled WGS sequence"/>
</dbReference>
<evidence type="ECO:0000313" key="2">
    <source>
        <dbReference type="Proteomes" id="UP000612055"/>
    </source>
</evidence>
<accession>A0A836BVD4</accession>
<protein>
    <submittedName>
        <fullName evidence="1">Uncharacterized protein</fullName>
    </submittedName>
</protein>
<name>A0A836BVD4_9CHLO</name>
<organism evidence="1 2">
    <name type="scientific">Edaphochlamys debaryana</name>
    <dbReference type="NCBI Taxonomy" id="47281"/>
    <lineage>
        <taxon>Eukaryota</taxon>
        <taxon>Viridiplantae</taxon>
        <taxon>Chlorophyta</taxon>
        <taxon>core chlorophytes</taxon>
        <taxon>Chlorophyceae</taxon>
        <taxon>CS clade</taxon>
        <taxon>Chlamydomonadales</taxon>
        <taxon>Chlamydomonadales incertae sedis</taxon>
        <taxon>Edaphochlamys</taxon>
    </lineage>
</organism>
<comment type="caution">
    <text evidence="1">The sequence shown here is derived from an EMBL/GenBank/DDBJ whole genome shotgun (WGS) entry which is preliminary data.</text>
</comment>
<sequence length="306" mass="29330">MLPIDVEAVFLLSAALGLGPAPKYRALSLLPERGDAGHGLAGARLAGGGALDEGSARALVLPAGCVVAAMAAEALATAPPDHTGAGGVGPTRGAALEAAAARVSAALAAGVCGRLDPAATGPGGLLSRGQLLAAAATLEGAGAGAGRTLLWEHVAALRARLVSSPVGCRYAGALPLEVAWQVLDLLVGDPAYRGSSLRGGPLLAAALLAAVFALAARPAPTGAAAAGAAGEEAAAEEGTYLPASAPAPGCAHRVSAAFPFLPVLADAAGLPGEVVRAAAEGVLAAVLGGVEGAGAEAPPQSNPLRR</sequence>
<evidence type="ECO:0000313" key="1">
    <source>
        <dbReference type="EMBL" id="KAG2490330.1"/>
    </source>
</evidence>
<dbReference type="EMBL" id="JAEHOE010000063">
    <property type="protein sequence ID" value="KAG2490330.1"/>
    <property type="molecule type" value="Genomic_DNA"/>
</dbReference>
<keyword evidence="2" id="KW-1185">Reference proteome</keyword>
<gene>
    <name evidence="1" type="ORF">HYH03_011279</name>
</gene>
<dbReference type="AlphaFoldDB" id="A0A836BVD4"/>